<evidence type="ECO:0000313" key="9">
    <source>
        <dbReference type="EMBL" id="OYP55702.1"/>
    </source>
</evidence>
<reference evidence="8" key="2">
    <citation type="submission" date="2021-08" db="EMBL/GenBank/DDBJ databases">
        <title>Prevotella lacticifex sp. nov., isolated from rumen of cow.</title>
        <authorList>
            <person name="Shinkai T."/>
            <person name="Ikeyama N."/>
            <person name="Kumagai M."/>
            <person name="Ohmori H."/>
            <person name="Sakamoto M."/>
            <person name="Ohkuma M."/>
            <person name="Mitsumori M."/>
        </authorList>
    </citation>
    <scope>NUCLEOTIDE SEQUENCE</scope>
    <source>
        <strain evidence="8">DSM 11371</strain>
    </source>
</reference>
<protein>
    <recommendedName>
        <fullName evidence="7">Phosphatidylglycerol--prolipoprotein diacylglyceryl transferase</fullName>
        <ecNumber evidence="7">2.5.1.145</ecNumber>
    </recommendedName>
</protein>
<dbReference type="EMBL" id="BPTR01000001">
    <property type="protein sequence ID" value="GJG27850.1"/>
    <property type="molecule type" value="Genomic_DNA"/>
</dbReference>
<dbReference type="HAMAP" id="MF_01147">
    <property type="entry name" value="Lgt"/>
    <property type="match status" value="1"/>
</dbReference>
<keyword evidence="2 7" id="KW-1003">Cell membrane</keyword>
<sequence length="287" mass="32619">MFTDLVNYIVWNPDPIIGSLGPITLRYYSLCWIIGLALGYVLMQKLYRQQKLSDEQFEPLFIYIFLAILLGARLGHCLFYEPDYFLSSGTHLLEMLLPARYGADGSWHITGYEGLASHGGVFGLFVGLWLYCRNFKVPGWVVLDNMGICSSITAFFIRLGNLMNSEIIGKVTDVPWAFIFARVDGYPRHPGQLYEAICYLLFFFIILIIYKKKGTQSIGSGLYFGLCLTLIFIARFIIEYTKEIQVAFESSLPMDMGQILSIPLIIIGVYSIATSGKRMKLKEVIRK</sequence>
<feature type="transmembrane region" description="Helical" evidence="7">
    <location>
        <begin position="139"/>
        <end position="157"/>
    </location>
</feature>
<gene>
    <name evidence="7 8" type="primary">lgt</name>
    <name evidence="9" type="ORF">CIK91_04990</name>
    <name evidence="8" type="ORF">PRRU23_15500</name>
</gene>
<evidence type="ECO:0000256" key="6">
    <source>
        <dbReference type="ARBA" id="ARBA00023136"/>
    </source>
</evidence>
<evidence type="ECO:0000256" key="4">
    <source>
        <dbReference type="ARBA" id="ARBA00022692"/>
    </source>
</evidence>
<dbReference type="Proteomes" id="UP000887043">
    <property type="component" value="Unassembled WGS sequence"/>
</dbReference>
<evidence type="ECO:0000313" key="8">
    <source>
        <dbReference type="EMBL" id="GJG27850.1"/>
    </source>
</evidence>
<comment type="catalytic activity">
    <reaction evidence="7">
        <text>L-cysteinyl-[prolipoprotein] + a 1,2-diacyl-sn-glycero-3-phospho-(1'-sn-glycerol) = an S-1,2-diacyl-sn-glyceryl-L-cysteinyl-[prolipoprotein] + sn-glycerol 1-phosphate + H(+)</text>
        <dbReference type="Rhea" id="RHEA:56712"/>
        <dbReference type="Rhea" id="RHEA-COMP:14679"/>
        <dbReference type="Rhea" id="RHEA-COMP:14680"/>
        <dbReference type="ChEBI" id="CHEBI:15378"/>
        <dbReference type="ChEBI" id="CHEBI:29950"/>
        <dbReference type="ChEBI" id="CHEBI:57685"/>
        <dbReference type="ChEBI" id="CHEBI:64716"/>
        <dbReference type="ChEBI" id="CHEBI:140658"/>
        <dbReference type="EC" id="2.5.1.145"/>
    </reaction>
</comment>
<dbReference type="GO" id="GO:0005886">
    <property type="term" value="C:plasma membrane"/>
    <property type="evidence" value="ECO:0007669"/>
    <property type="project" value="UniProtKB-SubCell"/>
</dbReference>
<dbReference type="GeneID" id="72481052"/>
<evidence type="ECO:0000313" key="10">
    <source>
        <dbReference type="Proteomes" id="UP000216189"/>
    </source>
</evidence>
<evidence type="ECO:0000256" key="2">
    <source>
        <dbReference type="ARBA" id="ARBA00022475"/>
    </source>
</evidence>
<dbReference type="PANTHER" id="PTHR30589">
    <property type="entry name" value="PROLIPOPROTEIN DIACYLGLYCERYL TRANSFERASE"/>
    <property type="match status" value="1"/>
</dbReference>
<organism evidence="8 11">
    <name type="scientific">Segatella bryantii</name>
    <name type="common">Prevotella bryantii</name>
    <dbReference type="NCBI Taxonomy" id="77095"/>
    <lineage>
        <taxon>Bacteria</taxon>
        <taxon>Pseudomonadati</taxon>
        <taxon>Bacteroidota</taxon>
        <taxon>Bacteroidia</taxon>
        <taxon>Bacteroidales</taxon>
        <taxon>Prevotellaceae</taxon>
        <taxon>Segatella</taxon>
    </lineage>
</organism>
<dbReference type="GO" id="GO:0042158">
    <property type="term" value="P:lipoprotein biosynthetic process"/>
    <property type="evidence" value="ECO:0007669"/>
    <property type="project" value="UniProtKB-UniRule"/>
</dbReference>
<feature type="transmembrane region" description="Helical" evidence="7">
    <location>
        <begin position="258"/>
        <end position="276"/>
    </location>
</feature>
<comment type="function">
    <text evidence="7">Catalyzes the transfer of the diacylglyceryl group from phosphatidylglycerol to the sulfhydryl group of the N-terminal cysteine of a prolipoprotein, the first step in the formation of mature lipoproteins.</text>
</comment>
<dbReference type="InterPro" id="IPR001640">
    <property type="entry name" value="Lgt"/>
</dbReference>
<dbReference type="AlphaFoldDB" id="A0AA37MDM3"/>
<reference evidence="9 10" key="1">
    <citation type="submission" date="2017-08" db="EMBL/GenBank/DDBJ databases">
        <title>Comparative genomics of non-oral Prevotella species.</title>
        <authorList>
            <person name="Accetto T."/>
            <person name="Nograsek B."/>
            <person name="Avgustin G."/>
        </authorList>
    </citation>
    <scope>NUCLEOTIDE SEQUENCE [LARGE SCALE GENOMIC DNA]</scope>
    <source>
        <strain evidence="9 10">TC1-1</strain>
    </source>
</reference>
<evidence type="ECO:0000256" key="3">
    <source>
        <dbReference type="ARBA" id="ARBA00022679"/>
    </source>
</evidence>
<keyword evidence="4 7" id="KW-0812">Transmembrane</keyword>
<dbReference type="GO" id="GO:0008961">
    <property type="term" value="F:phosphatidylglycerol-prolipoprotein diacylglyceryl transferase activity"/>
    <property type="evidence" value="ECO:0007669"/>
    <property type="project" value="UniProtKB-UniRule"/>
</dbReference>
<keyword evidence="5 7" id="KW-1133">Transmembrane helix</keyword>
<feature type="transmembrane region" description="Helical" evidence="7">
    <location>
        <begin position="60"/>
        <end position="81"/>
    </location>
</feature>
<comment type="pathway">
    <text evidence="7">Protein modification; lipoprotein biosynthesis (diacylglyceryl transfer).</text>
</comment>
<proteinExistence type="inferred from homology"/>
<accession>A0AA37MDM3</accession>
<feature type="transmembrane region" description="Helical" evidence="7">
    <location>
        <begin position="115"/>
        <end position="132"/>
    </location>
</feature>
<dbReference type="EMBL" id="NPJF01000026">
    <property type="protein sequence ID" value="OYP55702.1"/>
    <property type="molecule type" value="Genomic_DNA"/>
</dbReference>
<feature type="binding site" evidence="7">
    <location>
        <position position="158"/>
    </location>
    <ligand>
        <name>a 1,2-diacyl-sn-glycero-3-phospho-(1'-sn-glycerol)</name>
        <dbReference type="ChEBI" id="CHEBI:64716"/>
    </ligand>
</feature>
<keyword evidence="6 7" id="KW-0472">Membrane</keyword>
<comment type="caution">
    <text evidence="8">The sequence shown here is derived from an EMBL/GenBank/DDBJ whole genome shotgun (WGS) entry which is preliminary data.</text>
</comment>
<dbReference type="EC" id="2.5.1.145" evidence="7"/>
<feature type="transmembrane region" description="Helical" evidence="7">
    <location>
        <begin position="193"/>
        <end position="210"/>
    </location>
</feature>
<evidence type="ECO:0000256" key="5">
    <source>
        <dbReference type="ARBA" id="ARBA00022989"/>
    </source>
</evidence>
<dbReference type="Proteomes" id="UP000216189">
    <property type="component" value="Unassembled WGS sequence"/>
</dbReference>
<dbReference type="NCBIfam" id="TIGR00544">
    <property type="entry name" value="lgt"/>
    <property type="match status" value="1"/>
</dbReference>
<name>A0AA37MDM3_SEGBR</name>
<dbReference type="Pfam" id="PF01790">
    <property type="entry name" value="LGT"/>
    <property type="match status" value="1"/>
</dbReference>
<evidence type="ECO:0000256" key="7">
    <source>
        <dbReference type="HAMAP-Rule" id="MF_01147"/>
    </source>
</evidence>
<evidence type="ECO:0000313" key="11">
    <source>
        <dbReference type="Proteomes" id="UP000887043"/>
    </source>
</evidence>
<evidence type="ECO:0000256" key="1">
    <source>
        <dbReference type="ARBA" id="ARBA00007150"/>
    </source>
</evidence>
<feature type="transmembrane region" description="Helical" evidence="7">
    <location>
        <begin position="27"/>
        <end position="48"/>
    </location>
</feature>
<keyword evidence="3 7" id="KW-0808">Transferase</keyword>
<comment type="similarity">
    <text evidence="1 7">Belongs to the Lgt family.</text>
</comment>
<keyword evidence="10" id="KW-1185">Reference proteome</keyword>
<feature type="transmembrane region" description="Helical" evidence="7">
    <location>
        <begin position="222"/>
        <end position="238"/>
    </location>
</feature>
<comment type="subcellular location">
    <subcellularLocation>
        <location evidence="7">Cell membrane</location>
        <topology evidence="7">Multi-pass membrane protein</topology>
    </subcellularLocation>
</comment>
<dbReference type="PANTHER" id="PTHR30589:SF0">
    <property type="entry name" value="PHOSPHATIDYLGLYCEROL--PROLIPOPROTEIN DIACYLGLYCERYL TRANSFERASE"/>
    <property type="match status" value="1"/>
</dbReference>
<dbReference type="RefSeq" id="WP_006282782.1">
    <property type="nucleotide sequence ID" value="NZ_BPTR01000001.1"/>
</dbReference>